<proteinExistence type="predicted"/>
<name>A0AAV9WD97_9PEZI</name>
<dbReference type="AlphaFoldDB" id="A0AAV9WD97"/>
<dbReference type="EMBL" id="JAVHJL010000004">
    <property type="protein sequence ID" value="KAK6505491.1"/>
    <property type="molecule type" value="Genomic_DNA"/>
</dbReference>
<gene>
    <name evidence="4" type="ORF">TWF481_007388</name>
</gene>
<dbReference type="InterPro" id="IPR002110">
    <property type="entry name" value="Ankyrin_rpt"/>
</dbReference>
<sequence length="1020" mass="116625">MPQSVLDGRIIKRGQTSRTHAHASNQLVAKYKAERNGRAKANDILDKYREVVKYYYLTRRYTDAQLYEAMELIFNVGASPKQYTGYVNKCGFGKRLKKEEWKSIAGYCYAYRALGQELSIKIGGCYKIEPGTVKKELSRQISPTEEMQILRQGVPIPEISGWPLTVGRCELYDSLTDATFERIPDRIMCRLPIWKTRNALLEICMRKPQGRNITGQEIAKSDYFGFLKVLLYRLSNDLIDYDMLDELLDKVILMGFRPLLKELLSLRTLSVRTAAENILPLLVLRCDEDLIDCIFSIHGNLPVDYYDVISWLRHLNLELDPIPDVYEEEGGWFRITPQMVERYDGTGKVSQFLANYLESRQILPSTLWDAAILVACAVMWGFMSITTVKKMLPSRIDLGEVEEWYEGVFRLCVLNSESSIPLRDLLDYGFRRDLHLTTLLAVLFDDSDKFFDLVSFTEIGVHSAMCRQLKLLKGDGDRELWEILGVEGFSRLVLATVEELGETEQEQWFFGYSLCVAAEYIDLQCFEFVLECLRTKFPREELVAFLAEVWGMLVETAGRGLLLEWLLPRHDATGFKLWTILGASHPEYWGELARHTEEELFQLCRMLVDFGIDVNGSFEFEGVSISTSLNYAIISGKVELVKALLRLRADPNLEDQEGRTPSMMLLCWLTRKWDHKKSLPKKEKFRKIFNEILRAGAVITPANLTSQKAIDTVHSFGDCDWPMPYLQPELITAFCTGDVDQLYQLWSDMCSHPKKPKRSCDICDGAIASFDSLFGKHGWAHLAGLLRQHEQHEQHEQPENRGKNCPLRIYYDSIYQDLTPCLYTEGGKVPGTLDCLLALGDEAEPLEKFILSHPAQAKAEISGRPQNKCLSPLQLAAKKERTKCLLILLQNGSDPREEIYKGKYTGLSALHHAVEGGHLDMARHLLEYGADIYMLSKPDGWDSYGSHDRRTAVEFAVELRRLDFIQLFLLHDIECRGMALAAAEEYGHKSIANWIKEEWMGKLSDSTSQPSHHSICEVEE</sequence>
<dbReference type="Proteomes" id="UP001370758">
    <property type="component" value="Unassembled WGS sequence"/>
</dbReference>
<dbReference type="PROSITE" id="PS50088">
    <property type="entry name" value="ANK_REPEAT"/>
    <property type="match status" value="2"/>
</dbReference>
<evidence type="ECO:0000256" key="3">
    <source>
        <dbReference type="PROSITE-ProRule" id="PRU00023"/>
    </source>
</evidence>
<evidence type="ECO:0000313" key="4">
    <source>
        <dbReference type="EMBL" id="KAK6505491.1"/>
    </source>
</evidence>
<evidence type="ECO:0000256" key="2">
    <source>
        <dbReference type="ARBA" id="ARBA00023043"/>
    </source>
</evidence>
<evidence type="ECO:0000256" key="1">
    <source>
        <dbReference type="ARBA" id="ARBA00022737"/>
    </source>
</evidence>
<organism evidence="4 5">
    <name type="scientific">Arthrobotrys musiformis</name>
    <dbReference type="NCBI Taxonomy" id="47236"/>
    <lineage>
        <taxon>Eukaryota</taxon>
        <taxon>Fungi</taxon>
        <taxon>Dikarya</taxon>
        <taxon>Ascomycota</taxon>
        <taxon>Pezizomycotina</taxon>
        <taxon>Orbiliomycetes</taxon>
        <taxon>Orbiliales</taxon>
        <taxon>Orbiliaceae</taxon>
        <taxon>Arthrobotrys</taxon>
    </lineage>
</organism>
<dbReference type="InterPro" id="IPR036770">
    <property type="entry name" value="Ankyrin_rpt-contain_sf"/>
</dbReference>
<protein>
    <recommendedName>
        <fullName evidence="6">Clr5 domain-containing protein</fullName>
    </recommendedName>
</protein>
<dbReference type="Pfam" id="PF12796">
    <property type="entry name" value="Ank_2"/>
    <property type="match status" value="1"/>
</dbReference>
<evidence type="ECO:0000313" key="5">
    <source>
        <dbReference type="Proteomes" id="UP001370758"/>
    </source>
</evidence>
<keyword evidence="2 3" id="KW-0040">ANK repeat</keyword>
<dbReference type="PANTHER" id="PTHR24198">
    <property type="entry name" value="ANKYRIN REPEAT AND PROTEIN KINASE DOMAIN-CONTAINING PROTEIN"/>
    <property type="match status" value="1"/>
</dbReference>
<dbReference type="Gene3D" id="1.25.40.20">
    <property type="entry name" value="Ankyrin repeat-containing domain"/>
    <property type="match status" value="2"/>
</dbReference>
<keyword evidence="5" id="KW-1185">Reference proteome</keyword>
<reference evidence="4 5" key="1">
    <citation type="submission" date="2023-08" db="EMBL/GenBank/DDBJ databases">
        <authorList>
            <person name="Palmer J.M."/>
        </authorList>
    </citation>
    <scope>NUCLEOTIDE SEQUENCE [LARGE SCALE GENOMIC DNA]</scope>
    <source>
        <strain evidence="4 5">TWF481</strain>
    </source>
</reference>
<feature type="repeat" description="ANK" evidence="3">
    <location>
        <begin position="624"/>
        <end position="656"/>
    </location>
</feature>
<evidence type="ECO:0008006" key="6">
    <source>
        <dbReference type="Google" id="ProtNLM"/>
    </source>
</evidence>
<dbReference type="PANTHER" id="PTHR24198:SF165">
    <property type="entry name" value="ANKYRIN REPEAT-CONTAINING PROTEIN-RELATED"/>
    <property type="match status" value="1"/>
</dbReference>
<dbReference type="PROSITE" id="PS50297">
    <property type="entry name" value="ANK_REP_REGION"/>
    <property type="match status" value="1"/>
</dbReference>
<dbReference type="SUPFAM" id="SSF48403">
    <property type="entry name" value="Ankyrin repeat"/>
    <property type="match status" value="1"/>
</dbReference>
<comment type="caution">
    <text evidence="4">The sequence shown here is derived from an EMBL/GenBank/DDBJ whole genome shotgun (WGS) entry which is preliminary data.</text>
</comment>
<keyword evidence="1" id="KW-0677">Repeat</keyword>
<feature type="repeat" description="ANK" evidence="3">
    <location>
        <begin position="905"/>
        <end position="937"/>
    </location>
</feature>
<accession>A0AAV9WD97</accession>
<dbReference type="SMART" id="SM00248">
    <property type="entry name" value="ANK"/>
    <property type="match status" value="4"/>
</dbReference>